<accession>A0A841JSA5</accession>
<evidence type="ECO:0000313" key="2">
    <source>
        <dbReference type="EMBL" id="MBB6131165.1"/>
    </source>
</evidence>
<proteinExistence type="predicted"/>
<reference evidence="2 3" key="1">
    <citation type="submission" date="2020-08" db="EMBL/GenBank/DDBJ databases">
        <title>Genomic Encyclopedia of Type Strains, Phase IV (KMG-V): Genome sequencing to study the core and pangenomes of soil and plant-associated prokaryotes.</title>
        <authorList>
            <person name="Whitman W."/>
        </authorList>
    </citation>
    <scope>NUCLEOTIDE SEQUENCE [LARGE SCALE GENOMIC DNA]</scope>
    <source>
        <strain evidence="2 3">MP601</strain>
    </source>
</reference>
<sequence>MLHNIIYLIIIFMSASINTSVEVLNLIQK</sequence>
<evidence type="ECO:0000256" key="1">
    <source>
        <dbReference type="SAM" id="Phobius"/>
    </source>
</evidence>
<comment type="caution">
    <text evidence="2">The sequence shown here is derived from an EMBL/GenBank/DDBJ whole genome shotgun (WGS) entry which is preliminary data.</text>
</comment>
<feature type="transmembrane region" description="Helical" evidence="1">
    <location>
        <begin position="6"/>
        <end position="27"/>
    </location>
</feature>
<organism evidence="2 3">
    <name type="scientific">Mucilaginibacter lappiensis</name>
    <dbReference type="NCBI Taxonomy" id="354630"/>
    <lineage>
        <taxon>Bacteria</taxon>
        <taxon>Pseudomonadati</taxon>
        <taxon>Bacteroidota</taxon>
        <taxon>Sphingobacteriia</taxon>
        <taxon>Sphingobacteriales</taxon>
        <taxon>Sphingobacteriaceae</taxon>
        <taxon>Mucilaginibacter</taxon>
    </lineage>
</organism>
<protein>
    <submittedName>
        <fullName evidence="2">Uncharacterized protein</fullName>
    </submittedName>
</protein>
<keyword evidence="1" id="KW-0472">Membrane</keyword>
<dbReference type="AlphaFoldDB" id="A0A841JSA5"/>
<dbReference type="Proteomes" id="UP000548326">
    <property type="component" value="Unassembled WGS sequence"/>
</dbReference>
<gene>
    <name evidence="2" type="ORF">HDF22_005316</name>
</gene>
<name>A0A841JSA5_9SPHI</name>
<keyword evidence="1" id="KW-1133">Transmembrane helix</keyword>
<evidence type="ECO:0000313" key="3">
    <source>
        <dbReference type="Proteomes" id="UP000548326"/>
    </source>
</evidence>
<dbReference type="EMBL" id="JACHCA010000020">
    <property type="protein sequence ID" value="MBB6131165.1"/>
    <property type="molecule type" value="Genomic_DNA"/>
</dbReference>
<keyword evidence="1" id="KW-0812">Transmembrane</keyword>